<keyword evidence="1" id="KW-0805">Transcription regulation</keyword>
<dbReference type="InterPro" id="IPR001647">
    <property type="entry name" value="HTH_TetR"/>
</dbReference>
<evidence type="ECO:0000313" key="6">
    <source>
        <dbReference type="EMBL" id="MFC4312542.1"/>
    </source>
</evidence>
<dbReference type="PROSITE" id="PS01081">
    <property type="entry name" value="HTH_TETR_1"/>
    <property type="match status" value="1"/>
</dbReference>
<dbReference type="InterPro" id="IPR050109">
    <property type="entry name" value="HTH-type_TetR-like_transc_reg"/>
</dbReference>
<keyword evidence="3" id="KW-0804">Transcription</keyword>
<feature type="domain" description="HTH tetR-type" evidence="5">
    <location>
        <begin position="20"/>
        <end position="80"/>
    </location>
</feature>
<accession>A0ABV8SZN7</accession>
<dbReference type="Pfam" id="PF00440">
    <property type="entry name" value="TetR_N"/>
    <property type="match status" value="1"/>
</dbReference>
<evidence type="ECO:0000256" key="1">
    <source>
        <dbReference type="ARBA" id="ARBA00023015"/>
    </source>
</evidence>
<dbReference type="PANTHER" id="PTHR30055">
    <property type="entry name" value="HTH-TYPE TRANSCRIPTIONAL REGULATOR RUTR"/>
    <property type="match status" value="1"/>
</dbReference>
<dbReference type="PRINTS" id="PR00455">
    <property type="entry name" value="HTHTETR"/>
</dbReference>
<organism evidence="6 7">
    <name type="scientific">Steroidobacter flavus</name>
    <dbReference type="NCBI Taxonomy" id="1842136"/>
    <lineage>
        <taxon>Bacteria</taxon>
        <taxon>Pseudomonadati</taxon>
        <taxon>Pseudomonadota</taxon>
        <taxon>Gammaproteobacteria</taxon>
        <taxon>Steroidobacterales</taxon>
        <taxon>Steroidobacteraceae</taxon>
        <taxon>Steroidobacter</taxon>
    </lineage>
</organism>
<proteinExistence type="predicted"/>
<gene>
    <name evidence="6" type="ORF">ACFPN2_25890</name>
</gene>
<reference evidence="7" key="1">
    <citation type="journal article" date="2019" name="Int. J. Syst. Evol. Microbiol.">
        <title>The Global Catalogue of Microorganisms (GCM) 10K type strain sequencing project: providing services to taxonomists for standard genome sequencing and annotation.</title>
        <authorList>
            <consortium name="The Broad Institute Genomics Platform"/>
            <consortium name="The Broad Institute Genome Sequencing Center for Infectious Disease"/>
            <person name="Wu L."/>
            <person name="Ma J."/>
        </authorList>
    </citation>
    <scope>NUCLEOTIDE SEQUENCE [LARGE SCALE GENOMIC DNA]</scope>
    <source>
        <strain evidence="7">CGMCC 1.10759</strain>
    </source>
</reference>
<dbReference type="Proteomes" id="UP001595904">
    <property type="component" value="Unassembled WGS sequence"/>
</dbReference>
<evidence type="ECO:0000256" key="4">
    <source>
        <dbReference type="PROSITE-ProRule" id="PRU00335"/>
    </source>
</evidence>
<name>A0ABV8SZN7_9GAMM</name>
<dbReference type="Gene3D" id="1.10.357.10">
    <property type="entry name" value="Tetracycline Repressor, domain 2"/>
    <property type="match status" value="1"/>
</dbReference>
<keyword evidence="7" id="KW-1185">Reference proteome</keyword>
<dbReference type="InterPro" id="IPR023772">
    <property type="entry name" value="DNA-bd_HTH_TetR-type_CS"/>
</dbReference>
<dbReference type="EMBL" id="JBHSDU010000014">
    <property type="protein sequence ID" value="MFC4312542.1"/>
    <property type="molecule type" value="Genomic_DNA"/>
</dbReference>
<dbReference type="PANTHER" id="PTHR30055:SF234">
    <property type="entry name" value="HTH-TYPE TRANSCRIPTIONAL REGULATOR BETI"/>
    <property type="match status" value="1"/>
</dbReference>
<dbReference type="InterPro" id="IPR009057">
    <property type="entry name" value="Homeodomain-like_sf"/>
</dbReference>
<sequence length="226" mass="25144">MTAAKRASIRKPTLRDAQKAQTRQRILDAARSVFFREGYYGATVDQIVAEAGASRPTFYLHFRDKEQILGELMENYVARALPYMERLPGPQPTVEQLETWLYDIGAFLEQEQAIASVLTEVSAHRQANRPRYGLAAIAAWVTALARRAPAFAAAVRKTSPDVAARARAQLLIIEIAWAGETISMNADRAFVDEAVRMVATSLHEFLSDPRFHVGATKAGKARSTRR</sequence>
<evidence type="ECO:0000313" key="7">
    <source>
        <dbReference type="Proteomes" id="UP001595904"/>
    </source>
</evidence>
<dbReference type="RefSeq" id="WP_380602027.1">
    <property type="nucleotide sequence ID" value="NZ_JBHSDU010000014.1"/>
</dbReference>
<evidence type="ECO:0000259" key="5">
    <source>
        <dbReference type="PROSITE" id="PS50977"/>
    </source>
</evidence>
<comment type="caution">
    <text evidence="6">The sequence shown here is derived from an EMBL/GenBank/DDBJ whole genome shotgun (WGS) entry which is preliminary data.</text>
</comment>
<keyword evidence="2 4" id="KW-0238">DNA-binding</keyword>
<evidence type="ECO:0000256" key="3">
    <source>
        <dbReference type="ARBA" id="ARBA00023163"/>
    </source>
</evidence>
<dbReference type="SUPFAM" id="SSF46689">
    <property type="entry name" value="Homeodomain-like"/>
    <property type="match status" value="1"/>
</dbReference>
<feature type="DNA-binding region" description="H-T-H motif" evidence="4">
    <location>
        <begin position="43"/>
        <end position="62"/>
    </location>
</feature>
<dbReference type="PROSITE" id="PS50977">
    <property type="entry name" value="HTH_TETR_2"/>
    <property type="match status" value="1"/>
</dbReference>
<evidence type="ECO:0000256" key="2">
    <source>
        <dbReference type="ARBA" id="ARBA00023125"/>
    </source>
</evidence>
<protein>
    <submittedName>
        <fullName evidence="6">TetR family transcriptional regulator</fullName>
    </submittedName>
</protein>